<reference evidence="1 2" key="2">
    <citation type="journal article" date="2013" name="Plant Cell Physiol.">
        <title>Rice Annotation Project Database (RAP-DB): an integrative and interactive database for rice genomics.</title>
        <authorList>
            <person name="Sakai H."/>
            <person name="Lee S.S."/>
            <person name="Tanaka T."/>
            <person name="Numa H."/>
            <person name="Kim J."/>
            <person name="Kawahara Y."/>
            <person name="Wakimoto H."/>
            <person name="Yang C.C."/>
            <person name="Iwamoto M."/>
            <person name="Abe T."/>
            <person name="Yamada Y."/>
            <person name="Muto A."/>
            <person name="Inokuchi H."/>
            <person name="Ikemura T."/>
            <person name="Matsumoto T."/>
            <person name="Sasaki T."/>
            <person name="Itoh T."/>
        </authorList>
    </citation>
    <scope>NUCLEOTIDE SEQUENCE [LARGE SCALE GENOMIC DNA]</scope>
    <source>
        <strain evidence="2">cv. Nipponbare</strain>
    </source>
</reference>
<evidence type="ECO:0000313" key="1">
    <source>
        <dbReference type="EMBL" id="BAS72991.1"/>
    </source>
</evidence>
<reference evidence="2" key="1">
    <citation type="journal article" date="2005" name="Nature">
        <title>The map-based sequence of the rice genome.</title>
        <authorList>
            <consortium name="International rice genome sequencing project (IRGSP)"/>
            <person name="Matsumoto T."/>
            <person name="Wu J."/>
            <person name="Kanamori H."/>
            <person name="Katayose Y."/>
            <person name="Fujisawa M."/>
            <person name="Namiki N."/>
            <person name="Mizuno H."/>
            <person name="Yamamoto K."/>
            <person name="Antonio B.A."/>
            <person name="Baba T."/>
            <person name="Sakata K."/>
            <person name="Nagamura Y."/>
            <person name="Aoki H."/>
            <person name="Arikawa K."/>
            <person name="Arita K."/>
            <person name="Bito T."/>
            <person name="Chiden Y."/>
            <person name="Fujitsuka N."/>
            <person name="Fukunaka R."/>
            <person name="Hamada M."/>
            <person name="Harada C."/>
            <person name="Hayashi A."/>
            <person name="Hijishita S."/>
            <person name="Honda M."/>
            <person name="Hosokawa S."/>
            <person name="Ichikawa Y."/>
            <person name="Idonuma A."/>
            <person name="Iijima M."/>
            <person name="Ikeda M."/>
            <person name="Ikeno M."/>
            <person name="Ito K."/>
            <person name="Ito S."/>
            <person name="Ito T."/>
            <person name="Ito Y."/>
            <person name="Ito Y."/>
            <person name="Iwabuchi A."/>
            <person name="Kamiya K."/>
            <person name="Karasawa W."/>
            <person name="Kurita K."/>
            <person name="Katagiri S."/>
            <person name="Kikuta A."/>
            <person name="Kobayashi H."/>
            <person name="Kobayashi N."/>
            <person name="Machita K."/>
            <person name="Maehara T."/>
            <person name="Masukawa M."/>
            <person name="Mizubayashi T."/>
            <person name="Mukai Y."/>
            <person name="Nagasaki H."/>
            <person name="Nagata Y."/>
            <person name="Naito S."/>
            <person name="Nakashima M."/>
            <person name="Nakama Y."/>
            <person name="Nakamichi Y."/>
            <person name="Nakamura M."/>
            <person name="Meguro A."/>
            <person name="Negishi M."/>
            <person name="Ohta I."/>
            <person name="Ohta T."/>
            <person name="Okamoto M."/>
            <person name="Ono N."/>
            <person name="Saji S."/>
            <person name="Sakaguchi M."/>
            <person name="Sakai K."/>
            <person name="Shibata M."/>
            <person name="Shimokawa T."/>
            <person name="Song J."/>
            <person name="Takazaki Y."/>
            <person name="Terasawa K."/>
            <person name="Tsugane M."/>
            <person name="Tsuji K."/>
            <person name="Ueda S."/>
            <person name="Waki K."/>
            <person name="Yamagata H."/>
            <person name="Yamamoto M."/>
            <person name="Yamamoto S."/>
            <person name="Yamane H."/>
            <person name="Yoshiki S."/>
            <person name="Yoshihara R."/>
            <person name="Yukawa K."/>
            <person name="Zhong H."/>
            <person name="Yano M."/>
            <person name="Yuan Q."/>
            <person name="Ouyang S."/>
            <person name="Liu J."/>
            <person name="Jones K.M."/>
            <person name="Gansberger K."/>
            <person name="Moffat K."/>
            <person name="Hill J."/>
            <person name="Bera J."/>
            <person name="Fadrosh D."/>
            <person name="Jin S."/>
            <person name="Johri S."/>
            <person name="Kim M."/>
            <person name="Overton L."/>
            <person name="Reardon M."/>
            <person name="Tsitrin T."/>
            <person name="Vuong H."/>
            <person name="Weaver B."/>
            <person name="Ciecko A."/>
            <person name="Tallon L."/>
            <person name="Jackson J."/>
            <person name="Pai G."/>
            <person name="Aken S.V."/>
            <person name="Utterback T."/>
            <person name="Reidmuller S."/>
            <person name="Feldblyum T."/>
            <person name="Hsiao J."/>
            <person name="Zismann V."/>
            <person name="Iobst S."/>
            <person name="de Vazeille A.R."/>
            <person name="Buell C.R."/>
            <person name="Ying K."/>
            <person name="Li Y."/>
            <person name="Lu T."/>
            <person name="Huang Y."/>
            <person name="Zhao Q."/>
            <person name="Feng Q."/>
            <person name="Zhang L."/>
            <person name="Zhu J."/>
            <person name="Weng Q."/>
            <person name="Mu J."/>
            <person name="Lu Y."/>
            <person name="Fan D."/>
            <person name="Liu Y."/>
            <person name="Guan J."/>
            <person name="Zhang Y."/>
            <person name="Yu S."/>
            <person name="Liu X."/>
            <person name="Zhang Y."/>
            <person name="Hong G."/>
            <person name="Han B."/>
            <person name="Choisne N."/>
            <person name="Demange N."/>
            <person name="Orjeda G."/>
            <person name="Samain S."/>
            <person name="Cattolico L."/>
            <person name="Pelletier E."/>
            <person name="Couloux A."/>
            <person name="Segurens B."/>
            <person name="Wincker P."/>
            <person name="D'Hont A."/>
            <person name="Scarpelli C."/>
            <person name="Weissenbach J."/>
            <person name="Salanoubat M."/>
            <person name="Quetier F."/>
            <person name="Yu Y."/>
            <person name="Kim H.R."/>
            <person name="Rambo T."/>
            <person name="Currie J."/>
            <person name="Collura K."/>
            <person name="Luo M."/>
            <person name="Yang T."/>
            <person name="Ammiraju J.S.S."/>
            <person name="Engler F."/>
            <person name="Soderlund C."/>
            <person name="Wing R.A."/>
            <person name="Palmer L.E."/>
            <person name="de la Bastide M."/>
            <person name="Spiegel L."/>
            <person name="Nascimento L."/>
            <person name="Zutavern T."/>
            <person name="O'Shaughnessy A."/>
            <person name="Dike S."/>
            <person name="Dedhia N."/>
            <person name="Preston R."/>
            <person name="Balija V."/>
            <person name="McCombie W.R."/>
            <person name="Chow T."/>
            <person name="Chen H."/>
            <person name="Chung M."/>
            <person name="Chen C."/>
            <person name="Shaw J."/>
            <person name="Wu H."/>
            <person name="Hsiao K."/>
            <person name="Chao Y."/>
            <person name="Chu M."/>
            <person name="Cheng C."/>
            <person name="Hour A."/>
            <person name="Lee P."/>
            <person name="Lin S."/>
            <person name="Lin Y."/>
            <person name="Liou J."/>
            <person name="Liu S."/>
            <person name="Hsing Y."/>
            <person name="Raghuvanshi S."/>
            <person name="Mohanty A."/>
            <person name="Bharti A.K."/>
            <person name="Gaur A."/>
            <person name="Gupta V."/>
            <person name="Kumar D."/>
            <person name="Ravi V."/>
            <person name="Vij S."/>
            <person name="Kapur A."/>
            <person name="Khurana P."/>
            <person name="Khurana P."/>
            <person name="Khurana J.P."/>
            <person name="Tyagi A.K."/>
            <person name="Gaikwad K."/>
            <person name="Singh A."/>
            <person name="Dalal V."/>
            <person name="Srivastava S."/>
            <person name="Dixit A."/>
            <person name="Pal A.K."/>
            <person name="Ghazi I.A."/>
            <person name="Yadav M."/>
            <person name="Pandit A."/>
            <person name="Bhargava A."/>
            <person name="Sureshbabu K."/>
            <person name="Batra K."/>
            <person name="Sharma T.R."/>
            <person name="Mohapatra T."/>
            <person name="Singh N.K."/>
            <person name="Messing J."/>
            <person name="Nelson A.B."/>
            <person name="Fuks G."/>
            <person name="Kavchok S."/>
            <person name="Keizer G."/>
            <person name="Linton E."/>
            <person name="Llaca V."/>
            <person name="Song R."/>
            <person name="Tanyolac B."/>
            <person name="Young S."/>
            <person name="Ho-Il K."/>
            <person name="Hahn J.H."/>
            <person name="Sangsakoo G."/>
            <person name="Vanavichit A."/>
            <person name="de Mattos Luiz.A.T."/>
            <person name="Zimmer P.D."/>
            <person name="Malone G."/>
            <person name="Dellagostin O."/>
            <person name="de Oliveira A.C."/>
            <person name="Bevan M."/>
            <person name="Bancroft I."/>
            <person name="Minx P."/>
            <person name="Cordum H."/>
            <person name="Wilson R."/>
            <person name="Cheng Z."/>
            <person name="Jin W."/>
            <person name="Jiang J."/>
            <person name="Leong S.A."/>
            <person name="Iwama H."/>
            <person name="Gojobori T."/>
            <person name="Itoh T."/>
            <person name="Niimura Y."/>
            <person name="Fujii Y."/>
            <person name="Habara T."/>
            <person name="Sakai H."/>
            <person name="Sato Y."/>
            <person name="Wilson G."/>
            <person name="Kumar K."/>
            <person name="McCouch S."/>
            <person name="Juretic N."/>
            <person name="Hoen D."/>
            <person name="Wright S."/>
            <person name="Bruskiewich R."/>
            <person name="Bureau T."/>
            <person name="Miyao A."/>
            <person name="Hirochika H."/>
            <person name="Nishikawa T."/>
            <person name="Kadowaki K."/>
            <person name="Sugiura M."/>
            <person name="Burr B."/>
            <person name="Sasaki T."/>
        </authorList>
    </citation>
    <scope>NUCLEOTIDE SEQUENCE [LARGE SCALE GENOMIC DNA]</scope>
    <source>
        <strain evidence="2">cv. Nipponbare</strain>
    </source>
</reference>
<dbReference type="Gramene" id="Os01t0596201-00">
    <property type="protein sequence ID" value="Os01t0596201-00"/>
    <property type="gene ID" value="Os01g0596201"/>
</dbReference>
<accession>A0A0P0V4U1</accession>
<dbReference type="Proteomes" id="UP000059680">
    <property type="component" value="Chromosome 1"/>
</dbReference>
<name>A0A0P0V4U1_ORYSJ</name>
<dbReference type="InParanoid" id="A0A0P0V4U1"/>
<dbReference type="EMBL" id="AP014957">
    <property type="protein sequence ID" value="BAS72991.1"/>
    <property type="molecule type" value="Genomic_DNA"/>
</dbReference>
<proteinExistence type="predicted"/>
<evidence type="ECO:0000313" key="2">
    <source>
        <dbReference type="Proteomes" id="UP000059680"/>
    </source>
</evidence>
<dbReference type="PaxDb" id="39947-A0A0P0V4U1"/>
<organism evidence="1 2">
    <name type="scientific">Oryza sativa subsp. japonica</name>
    <name type="common">Rice</name>
    <dbReference type="NCBI Taxonomy" id="39947"/>
    <lineage>
        <taxon>Eukaryota</taxon>
        <taxon>Viridiplantae</taxon>
        <taxon>Streptophyta</taxon>
        <taxon>Embryophyta</taxon>
        <taxon>Tracheophyta</taxon>
        <taxon>Spermatophyta</taxon>
        <taxon>Magnoliopsida</taxon>
        <taxon>Liliopsida</taxon>
        <taxon>Poales</taxon>
        <taxon>Poaceae</taxon>
        <taxon>BOP clade</taxon>
        <taxon>Oryzoideae</taxon>
        <taxon>Oryzeae</taxon>
        <taxon>Oryzinae</taxon>
        <taxon>Oryza</taxon>
        <taxon>Oryza sativa</taxon>
    </lineage>
</organism>
<reference evidence="1 2" key="3">
    <citation type="journal article" date="2013" name="Rice">
        <title>Improvement of the Oryza sativa Nipponbare reference genome using next generation sequence and optical map data.</title>
        <authorList>
            <person name="Kawahara Y."/>
            <person name="de la Bastide M."/>
            <person name="Hamilton J.P."/>
            <person name="Kanamori H."/>
            <person name="McCombie W.R."/>
            <person name="Ouyang S."/>
            <person name="Schwartz D.C."/>
            <person name="Tanaka T."/>
            <person name="Wu J."/>
            <person name="Zhou S."/>
            <person name="Childs K.L."/>
            <person name="Davidson R.M."/>
            <person name="Lin H."/>
            <person name="Quesada-Ocampo L."/>
            <person name="Vaillancourt B."/>
            <person name="Sakai H."/>
            <person name="Lee S.S."/>
            <person name="Kim J."/>
            <person name="Numa H."/>
            <person name="Itoh T."/>
            <person name="Buell C.R."/>
            <person name="Matsumoto T."/>
        </authorList>
    </citation>
    <scope>NUCLEOTIDE SEQUENCE [LARGE SCALE GENOMIC DNA]</scope>
    <source>
        <strain evidence="2">cv. Nipponbare</strain>
    </source>
</reference>
<gene>
    <name evidence="1" type="ordered locus">Os01g0596201</name>
    <name evidence="1" type="ORF">OSNPB_010596201</name>
</gene>
<dbReference type="AlphaFoldDB" id="A0A0P0V4U1"/>
<protein>
    <submittedName>
        <fullName evidence="1">Os01g0596201 protein</fullName>
    </submittedName>
</protein>
<keyword evidence="2" id="KW-1185">Reference proteome</keyword>
<sequence>MYFRKVSSLRSPRYPWKTTYLMHDCKHSMRPASCQNLRLSLPTGSSDFSDCKRNRLLLDIGKASQEARQQLGFIADFKTHLQGQYIDAWDDGSWARLCPSLDDGVAVLQDMYSWPQVSQQL</sequence>